<evidence type="ECO:0000313" key="5">
    <source>
        <dbReference type="Proteomes" id="UP001280121"/>
    </source>
</evidence>
<name>A0AAD9WND1_9ROSI</name>
<dbReference type="PANTHER" id="PTHR31286">
    <property type="entry name" value="GLYCINE-RICH CELL WALL STRUCTURAL PROTEIN 1.8-LIKE"/>
    <property type="match status" value="1"/>
</dbReference>
<evidence type="ECO:0000313" key="4">
    <source>
        <dbReference type="EMBL" id="KAK2636330.1"/>
    </source>
</evidence>
<evidence type="ECO:0000256" key="2">
    <source>
        <dbReference type="SAM" id="MobiDB-lite"/>
    </source>
</evidence>
<feature type="region of interest" description="Disordered" evidence="2">
    <location>
        <begin position="222"/>
        <end position="260"/>
    </location>
</feature>
<keyword evidence="1" id="KW-0862">Zinc</keyword>
<dbReference type="EMBL" id="JANJYI010000009">
    <property type="protein sequence ID" value="KAK2636330.1"/>
    <property type="molecule type" value="Genomic_DNA"/>
</dbReference>
<dbReference type="GO" id="GO:0003676">
    <property type="term" value="F:nucleic acid binding"/>
    <property type="evidence" value="ECO:0007669"/>
    <property type="project" value="InterPro"/>
</dbReference>
<evidence type="ECO:0000256" key="1">
    <source>
        <dbReference type="PROSITE-ProRule" id="PRU00047"/>
    </source>
</evidence>
<gene>
    <name evidence="4" type="ORF">Ddye_031122</name>
</gene>
<reference evidence="4" key="1">
    <citation type="journal article" date="2023" name="Plant J.">
        <title>Genome sequences and population genomics provide insights into the demographic history, inbreeding, and mutation load of two 'living fossil' tree species of Dipteronia.</title>
        <authorList>
            <person name="Feng Y."/>
            <person name="Comes H.P."/>
            <person name="Chen J."/>
            <person name="Zhu S."/>
            <person name="Lu R."/>
            <person name="Zhang X."/>
            <person name="Li P."/>
            <person name="Qiu J."/>
            <person name="Olsen K.M."/>
            <person name="Qiu Y."/>
        </authorList>
    </citation>
    <scope>NUCLEOTIDE SEQUENCE</scope>
    <source>
        <strain evidence="4">KIB01</strain>
    </source>
</reference>
<dbReference type="GO" id="GO:0008270">
    <property type="term" value="F:zinc ion binding"/>
    <property type="evidence" value="ECO:0007669"/>
    <property type="project" value="UniProtKB-KW"/>
</dbReference>
<dbReference type="AlphaFoldDB" id="A0AAD9WND1"/>
<dbReference type="InterPro" id="IPR025836">
    <property type="entry name" value="Zn_knuckle_CX2CX4HX4C"/>
</dbReference>
<accession>A0AAD9WND1</accession>
<dbReference type="PANTHER" id="PTHR31286:SF167">
    <property type="entry name" value="OS09G0268800 PROTEIN"/>
    <property type="match status" value="1"/>
</dbReference>
<keyword evidence="5" id="KW-1185">Reference proteome</keyword>
<dbReference type="Pfam" id="PF14392">
    <property type="entry name" value="zf-CCHC_4"/>
    <property type="match status" value="1"/>
</dbReference>
<feature type="compositionally biased region" description="Basic and acidic residues" evidence="2">
    <location>
        <begin position="222"/>
        <end position="237"/>
    </location>
</feature>
<evidence type="ECO:0000259" key="3">
    <source>
        <dbReference type="PROSITE" id="PS50158"/>
    </source>
</evidence>
<dbReference type="InterPro" id="IPR001878">
    <property type="entry name" value="Znf_CCHC"/>
</dbReference>
<proteinExistence type="predicted"/>
<dbReference type="Proteomes" id="UP001280121">
    <property type="component" value="Unassembled WGS sequence"/>
</dbReference>
<feature type="domain" description="CCHC-type" evidence="3">
    <location>
        <begin position="179"/>
        <end position="192"/>
    </location>
</feature>
<comment type="caution">
    <text evidence="4">The sequence shown here is derived from an EMBL/GenBank/DDBJ whole genome shotgun (WGS) entry which is preliminary data.</text>
</comment>
<dbReference type="InterPro" id="IPR040256">
    <property type="entry name" value="At4g02000-like"/>
</dbReference>
<keyword evidence="1" id="KW-0863">Zinc-finger</keyword>
<keyword evidence="1" id="KW-0479">Metal-binding</keyword>
<dbReference type="PROSITE" id="PS50158">
    <property type="entry name" value="ZF_CCHC"/>
    <property type="match status" value="1"/>
</dbReference>
<sequence length="296" mass="33491">MSADYVAKLCAALTLKDKEEPLVPLQMDLNSDGEKRLGFHLVWKLFANKLVNREAFINLFSTIWRTLKSFDKALLVLKELVGTEDVKMMAFNKVAFWVQIHNAPLLCMIAVIGRFLGSMIGEVIEIDEGKSGDCVGKFIHVRVIIDVSKLLHRILQVDVLRDDTESTMLLRYERLPEHCFRCGCKGHVVRDCLEKAEGEEDYELLYGTWLKADSSKKRDQFRKTCSDQRMNEGHDRSGVTGGRPAPVWVPSKGGNRDVKDGSKELVVQEKVHGMDTMGMDPDLTRDLVNKVYSGSK</sequence>
<organism evidence="4 5">
    <name type="scientific">Dipteronia dyeriana</name>
    <dbReference type="NCBI Taxonomy" id="168575"/>
    <lineage>
        <taxon>Eukaryota</taxon>
        <taxon>Viridiplantae</taxon>
        <taxon>Streptophyta</taxon>
        <taxon>Embryophyta</taxon>
        <taxon>Tracheophyta</taxon>
        <taxon>Spermatophyta</taxon>
        <taxon>Magnoliopsida</taxon>
        <taxon>eudicotyledons</taxon>
        <taxon>Gunneridae</taxon>
        <taxon>Pentapetalae</taxon>
        <taxon>rosids</taxon>
        <taxon>malvids</taxon>
        <taxon>Sapindales</taxon>
        <taxon>Sapindaceae</taxon>
        <taxon>Hippocastanoideae</taxon>
        <taxon>Acereae</taxon>
        <taxon>Dipteronia</taxon>
    </lineage>
</organism>
<protein>
    <recommendedName>
        <fullName evidence="3">CCHC-type domain-containing protein</fullName>
    </recommendedName>
</protein>